<sequence length="200" mass="22840">MSMELTPDHIQKIAAGILPASCEMLHNGSCIENWLKNFMLGFKFGMKFYFPLHFMPLILRYKQVLKKPLETLRTALKGCVRSTMVLAVMVLIGKMTVCGYVRTVGTMDSKLMVLSAALINVSAFIETPARISEMAMYVLPRFFDAIWKFLKRRGLVVNLPYGQVILFCMAMAAIMYSHNKEPDNIKPMYRKVCDKFFGEN</sequence>
<feature type="transmembrane region" description="Helical" evidence="1">
    <location>
        <begin position="155"/>
        <end position="176"/>
    </location>
</feature>
<keyword evidence="3" id="KW-1185">Reference proteome</keyword>
<name>A0A1R2CSF8_9CILI</name>
<feature type="transmembrane region" description="Helical" evidence="1">
    <location>
        <begin position="44"/>
        <end position="61"/>
    </location>
</feature>
<protein>
    <recommendedName>
        <fullName evidence="4">Transmembrane protein 135 N-terminal domain-containing protein</fullName>
    </recommendedName>
</protein>
<evidence type="ECO:0000313" key="2">
    <source>
        <dbReference type="EMBL" id="OMJ91910.1"/>
    </source>
</evidence>
<keyword evidence="1" id="KW-1133">Transmembrane helix</keyword>
<gene>
    <name evidence="2" type="ORF">SteCoe_5471</name>
</gene>
<evidence type="ECO:0000256" key="1">
    <source>
        <dbReference type="SAM" id="Phobius"/>
    </source>
</evidence>
<evidence type="ECO:0000313" key="3">
    <source>
        <dbReference type="Proteomes" id="UP000187209"/>
    </source>
</evidence>
<accession>A0A1R2CSF8</accession>
<keyword evidence="1" id="KW-0472">Membrane</keyword>
<dbReference type="PANTHER" id="PTHR12459:SF15">
    <property type="entry name" value="TRANSMEMBRANE PROTEIN 135"/>
    <property type="match status" value="1"/>
</dbReference>
<feature type="transmembrane region" description="Helical" evidence="1">
    <location>
        <begin position="82"/>
        <end position="105"/>
    </location>
</feature>
<dbReference type="OrthoDB" id="291792at2759"/>
<dbReference type="InterPro" id="IPR026749">
    <property type="entry name" value="Tmem135"/>
</dbReference>
<keyword evidence="1" id="KW-0812">Transmembrane</keyword>
<proteinExistence type="predicted"/>
<dbReference type="AlphaFoldDB" id="A0A1R2CSF8"/>
<dbReference type="EMBL" id="MPUH01000072">
    <property type="protein sequence ID" value="OMJ91910.1"/>
    <property type="molecule type" value="Genomic_DNA"/>
</dbReference>
<comment type="caution">
    <text evidence="2">The sequence shown here is derived from an EMBL/GenBank/DDBJ whole genome shotgun (WGS) entry which is preliminary data.</text>
</comment>
<organism evidence="2 3">
    <name type="scientific">Stentor coeruleus</name>
    <dbReference type="NCBI Taxonomy" id="5963"/>
    <lineage>
        <taxon>Eukaryota</taxon>
        <taxon>Sar</taxon>
        <taxon>Alveolata</taxon>
        <taxon>Ciliophora</taxon>
        <taxon>Postciliodesmatophora</taxon>
        <taxon>Heterotrichea</taxon>
        <taxon>Heterotrichida</taxon>
        <taxon>Stentoridae</taxon>
        <taxon>Stentor</taxon>
    </lineage>
</organism>
<feature type="transmembrane region" description="Helical" evidence="1">
    <location>
        <begin position="111"/>
        <end position="131"/>
    </location>
</feature>
<evidence type="ECO:0008006" key="4">
    <source>
        <dbReference type="Google" id="ProtNLM"/>
    </source>
</evidence>
<dbReference type="Proteomes" id="UP000187209">
    <property type="component" value="Unassembled WGS sequence"/>
</dbReference>
<dbReference type="PANTHER" id="PTHR12459">
    <property type="entry name" value="TRANSMEMBRANE PROTEIN 135-RELATED"/>
    <property type="match status" value="1"/>
</dbReference>
<reference evidence="2 3" key="1">
    <citation type="submission" date="2016-11" db="EMBL/GenBank/DDBJ databases">
        <title>The macronuclear genome of Stentor coeruleus: a giant cell with tiny introns.</title>
        <authorList>
            <person name="Slabodnick M."/>
            <person name="Ruby J.G."/>
            <person name="Reiff S.B."/>
            <person name="Swart E.C."/>
            <person name="Gosai S."/>
            <person name="Prabakaran S."/>
            <person name="Witkowska E."/>
            <person name="Larue G.E."/>
            <person name="Fisher S."/>
            <person name="Freeman R.M."/>
            <person name="Gunawardena J."/>
            <person name="Chu W."/>
            <person name="Stover N.A."/>
            <person name="Gregory B.D."/>
            <person name="Nowacki M."/>
            <person name="Derisi J."/>
            <person name="Roy S.W."/>
            <person name="Marshall W.F."/>
            <person name="Sood P."/>
        </authorList>
    </citation>
    <scope>NUCLEOTIDE SEQUENCE [LARGE SCALE GENOMIC DNA]</scope>
    <source>
        <strain evidence="2">WM001</strain>
    </source>
</reference>